<reference evidence="1" key="1">
    <citation type="submission" date="2020-06" db="EMBL/GenBank/DDBJ databases">
        <title>Legume-microbial interactions unlock mineral nutrients during tropical forest succession.</title>
        <authorList>
            <person name="Epihov D.Z."/>
        </authorList>
    </citation>
    <scope>NUCLEOTIDE SEQUENCE [LARGE SCALE GENOMIC DNA]</scope>
    <source>
        <strain evidence="1">Pan2503</strain>
    </source>
</reference>
<dbReference type="Proteomes" id="UP000567293">
    <property type="component" value="Unassembled WGS sequence"/>
</dbReference>
<organism evidence="1 2">
    <name type="scientific">Candidatus Acidiferrum panamense</name>
    <dbReference type="NCBI Taxonomy" id="2741543"/>
    <lineage>
        <taxon>Bacteria</taxon>
        <taxon>Pseudomonadati</taxon>
        <taxon>Acidobacteriota</taxon>
        <taxon>Terriglobia</taxon>
        <taxon>Candidatus Acidiferrales</taxon>
        <taxon>Candidatus Acidiferrum</taxon>
    </lineage>
</organism>
<gene>
    <name evidence="1" type="ORF">HRJ53_00585</name>
</gene>
<dbReference type="EMBL" id="JACDQQ010000059">
    <property type="protein sequence ID" value="MBA0083470.1"/>
    <property type="molecule type" value="Genomic_DNA"/>
</dbReference>
<evidence type="ECO:0000313" key="2">
    <source>
        <dbReference type="Proteomes" id="UP000567293"/>
    </source>
</evidence>
<comment type="caution">
    <text evidence="1">The sequence shown here is derived from an EMBL/GenBank/DDBJ whole genome shotgun (WGS) entry which is preliminary data.</text>
</comment>
<keyword evidence="2" id="KW-1185">Reference proteome</keyword>
<evidence type="ECO:0000313" key="1">
    <source>
        <dbReference type="EMBL" id="MBA0083470.1"/>
    </source>
</evidence>
<name>A0A7V8NLX4_9BACT</name>
<accession>A0A7V8NLX4</accession>
<proteinExistence type="predicted"/>
<sequence>MDSAFKAWIGHPVVLQVALGDIKVPLRGKLLKDGSDTVRMRIGDGWDVDIYKTMILAVEEDGMVLLPS</sequence>
<dbReference type="AlphaFoldDB" id="A0A7V8NLX4"/>
<protein>
    <submittedName>
        <fullName evidence="1">Uncharacterized protein</fullName>
    </submittedName>
</protein>